<gene>
    <name evidence="1" type="ORF">pFi_005</name>
</gene>
<sequence length="206" mass="21607">MRNLTTIKRCAVIGNAVIGISAFTKSGISLWQLATASGYPATLGWVLPLVLDGMVILATLMLVVDASHRWFAWALLILGSIASTAGNIVHVSMVDYSSTFTVAALAAAAPPLVLLVTTHLMIQLVRLEASAVDDSTDQRHSAPNSSTEAETAVLCVHVLKLASEGHEHAAVATKTGLPIEVVDAVIAAAEDELQIGSEEDRYLAPA</sequence>
<evidence type="ECO:0000313" key="1">
    <source>
        <dbReference type="EMBL" id="AET25141.1"/>
    </source>
</evidence>
<protein>
    <submittedName>
        <fullName evidence="1">Uncharacterized protein</fullName>
    </submittedName>
</protein>
<dbReference type="InterPro" id="IPR021235">
    <property type="entry name" value="DUF2637"/>
</dbReference>
<dbReference type="KEGG" id="rfa:A3L23_04871"/>
<reference evidence="1" key="3">
    <citation type="journal article" date="2011" name="Annu. Rev. Phytopathol.">
        <title>A successful bacterial coup d'etat: how Rhodococcus fascians redirects plant development.</title>
        <authorList>
            <person name="Stes E."/>
            <person name="Vandeputte O.M."/>
            <person name="El Jaziri M."/>
            <person name="Holsters M."/>
            <person name="Vereecke D."/>
        </authorList>
    </citation>
    <scope>NUCLEOTIDE SEQUENCE</scope>
    <source>
        <strain evidence="1">D188</strain>
        <plasmid evidence="1">pFiD188</plasmid>
    </source>
</reference>
<organism evidence="1">
    <name type="scientific">Rhodococcoides fascians D188</name>
    <dbReference type="NCBI Taxonomy" id="1051973"/>
    <lineage>
        <taxon>Bacteria</taxon>
        <taxon>Bacillati</taxon>
        <taxon>Actinomycetota</taxon>
        <taxon>Actinomycetes</taxon>
        <taxon>Mycobacteriales</taxon>
        <taxon>Nocardiaceae</taxon>
        <taxon>Rhodococcoides</taxon>
    </lineage>
</organism>
<name>G8JYM0_RHOFA</name>
<keyword evidence="1" id="KW-0614">Plasmid</keyword>
<geneLocation type="plasmid" evidence="1">
    <name>pFiD188</name>
</geneLocation>
<proteinExistence type="predicted"/>
<dbReference type="RefSeq" id="WP_015586059.1">
    <property type="nucleotide sequence ID" value="NC_021080.1"/>
</dbReference>
<dbReference type="Pfam" id="PF10935">
    <property type="entry name" value="DUF2637"/>
    <property type="match status" value="1"/>
</dbReference>
<reference evidence="1" key="4">
    <citation type="submission" date="2011-06" db="EMBL/GenBank/DDBJ databases">
        <authorList>
            <person name="Vereecke D.M."/>
        </authorList>
    </citation>
    <scope>NUCLEOTIDE SEQUENCE</scope>
    <source>
        <strain evidence="1">D188</strain>
        <plasmid evidence="1">pFiD188</plasmid>
    </source>
</reference>
<dbReference type="AlphaFoldDB" id="G8JYM0"/>
<dbReference type="EMBL" id="JN093097">
    <property type="protein sequence ID" value="AET25141.1"/>
    <property type="molecule type" value="Genomic_DNA"/>
</dbReference>
<dbReference type="PATRIC" id="fig|1051973.4.peg.4912"/>
<accession>G8JYM0</accession>
<reference evidence="1" key="1">
    <citation type="journal article" date="2009" name="Proc. Natl. Acad. Sci. U.S.A.">
        <title>Identification of Rhodococcus fascians cytokinins and their modus operandi to reshape the plant.</title>
        <authorList>
            <person name="Pertry I."/>
            <person name="Vaclavikova K."/>
            <person name="Depuydt S."/>
            <person name="Galuszka P."/>
            <person name="Spichal L."/>
            <person name="Temmerman W."/>
            <person name="Stes E."/>
            <person name="Schmulling T."/>
            <person name="Kakimoto T."/>
            <person name="Van Montagu M.C."/>
            <person name="Strnad M."/>
            <person name="Holsters M."/>
            <person name="Tarkowski P."/>
            <person name="Vereecke D."/>
        </authorList>
    </citation>
    <scope>NUCLEOTIDE SEQUENCE</scope>
    <source>
        <strain evidence="1">D188</strain>
        <plasmid evidence="1">pFiD188</plasmid>
    </source>
</reference>
<reference evidence="1" key="2">
    <citation type="journal article" date="2010" name="Mol. Plant Microbe Interact.">
        <title>Rhodococcus fascians impacts plant development through the dynamic fas-mediated production of a cytokinin mix.</title>
        <authorList>
            <person name="Pertry I."/>
            <person name="Vaclavikova K."/>
            <person name="Gemrotova M."/>
            <person name="Spichal L."/>
            <person name="Galuszka P."/>
            <person name="Depuydt S."/>
            <person name="Temmerman W."/>
            <person name="Stes E."/>
            <person name="De Keyser A."/>
            <person name="Riefler M."/>
            <person name="Biondi S."/>
            <person name="Novak O."/>
            <person name="Schmulling T."/>
            <person name="Strnad M."/>
            <person name="Tarkowski P."/>
            <person name="Holsters M."/>
            <person name="Vereecke D."/>
        </authorList>
    </citation>
    <scope>NUCLEOTIDE SEQUENCE</scope>
    <source>
        <strain evidence="1">D188</strain>
        <plasmid evidence="1">pFiD188</plasmid>
    </source>
</reference>
<reference evidence="1" key="5">
    <citation type="journal article" date="2012" name="Mol. Plant Microbe Interact.">
        <title>pFiD188, the linear virulence plasmid of Rhodococcus fascians D188.</title>
        <authorList>
            <person name="Francis I."/>
            <person name="De Keyser A."/>
            <person name="De Backer P."/>
            <person name="Simon-Mateo C."/>
            <person name="Kalkus J."/>
            <person name="Pertry I."/>
            <person name="Ardiles-Diaz W."/>
            <person name="De Rycke R."/>
            <person name="Vandeputte O.M."/>
            <person name="El Jaziri M."/>
            <person name="Holsters M."/>
            <person name="Vereecke D."/>
        </authorList>
    </citation>
    <scope>NUCLEOTIDE SEQUENCE</scope>
    <source>
        <strain evidence="1">D188</strain>
        <plasmid evidence="1">pFiD188</plasmid>
    </source>
</reference>